<dbReference type="Proteomes" id="UP000019062">
    <property type="component" value="Unassembled WGS sequence"/>
</dbReference>
<organism evidence="2 3">
    <name type="scientific">Viridibacillus arenosi FSL R5-213</name>
    <dbReference type="NCBI Taxonomy" id="1227360"/>
    <lineage>
        <taxon>Bacteria</taxon>
        <taxon>Bacillati</taxon>
        <taxon>Bacillota</taxon>
        <taxon>Bacilli</taxon>
        <taxon>Bacillales</taxon>
        <taxon>Caryophanaceae</taxon>
        <taxon>Viridibacillus</taxon>
    </lineage>
</organism>
<feature type="transmembrane region" description="Helical" evidence="1">
    <location>
        <begin position="37"/>
        <end position="56"/>
    </location>
</feature>
<dbReference type="eggNOG" id="ENOG502ZQN6">
    <property type="taxonomic scope" value="Bacteria"/>
</dbReference>
<protein>
    <submittedName>
        <fullName evidence="2">Uncharacterized protein</fullName>
    </submittedName>
</protein>
<sequence length="61" mass="7139">MKNDKKVLYFYMILVSIGTILIALGIIGYLVKLNEPKGYLMIFFGFLLTINYINYIEKKLE</sequence>
<proteinExistence type="predicted"/>
<dbReference type="EMBL" id="ASQA01000027">
    <property type="protein sequence ID" value="ETT84303.1"/>
    <property type="molecule type" value="Genomic_DNA"/>
</dbReference>
<reference evidence="2 3" key="1">
    <citation type="journal article" date="2014" name="BMC Genomics">
        <title>Genomic comparison of sporeforming bacilli isolated from milk.</title>
        <authorList>
            <person name="Moreno Switt A.I."/>
            <person name="Andrus A.D."/>
            <person name="Ranieri M.L."/>
            <person name="Orsi R.H."/>
            <person name="Ivy R."/>
            <person name="den Bakker H.C."/>
            <person name="Martin N.H."/>
            <person name="Wiedmann M."/>
            <person name="Boor K.J."/>
        </authorList>
    </citation>
    <scope>NUCLEOTIDE SEQUENCE [LARGE SCALE GENOMIC DNA]</scope>
    <source>
        <strain evidence="2 3">FSL R5-213</strain>
    </source>
</reference>
<keyword evidence="3" id="KW-1185">Reference proteome</keyword>
<keyword evidence="1" id="KW-0812">Transmembrane</keyword>
<dbReference type="AlphaFoldDB" id="W4EUU5"/>
<keyword evidence="1" id="KW-1133">Transmembrane helix</keyword>
<gene>
    <name evidence="2" type="ORF">C176_11878</name>
</gene>
<dbReference type="RefSeq" id="WP_038185115.1">
    <property type="nucleotide sequence ID" value="NZ_ASQA01000027.1"/>
</dbReference>
<evidence type="ECO:0000313" key="3">
    <source>
        <dbReference type="Proteomes" id="UP000019062"/>
    </source>
</evidence>
<evidence type="ECO:0000256" key="1">
    <source>
        <dbReference type="SAM" id="Phobius"/>
    </source>
</evidence>
<accession>W4EUU5</accession>
<feature type="transmembrane region" description="Helical" evidence="1">
    <location>
        <begin position="7"/>
        <end position="31"/>
    </location>
</feature>
<evidence type="ECO:0000313" key="2">
    <source>
        <dbReference type="EMBL" id="ETT84303.1"/>
    </source>
</evidence>
<keyword evidence="1" id="KW-0472">Membrane</keyword>
<name>W4EUU5_9BACL</name>
<comment type="caution">
    <text evidence="2">The sequence shown here is derived from an EMBL/GenBank/DDBJ whole genome shotgun (WGS) entry which is preliminary data.</text>
</comment>